<dbReference type="AlphaFoldDB" id="A0A0K9P945"/>
<evidence type="ECO:0000256" key="6">
    <source>
        <dbReference type="ARBA" id="ARBA00023242"/>
    </source>
</evidence>
<evidence type="ECO:0000313" key="10">
    <source>
        <dbReference type="EMBL" id="KMZ65499.1"/>
    </source>
</evidence>
<dbReference type="InterPro" id="IPR001005">
    <property type="entry name" value="SANT/Myb"/>
</dbReference>
<dbReference type="PANTHER" id="PTHR45614">
    <property type="entry name" value="MYB PROTEIN-RELATED"/>
    <property type="match status" value="1"/>
</dbReference>
<dbReference type="PANTHER" id="PTHR45614:SF259">
    <property type="entry name" value="MYB DOMAIN PROTEIN 89-RELATED"/>
    <property type="match status" value="1"/>
</dbReference>
<evidence type="ECO:0000256" key="4">
    <source>
        <dbReference type="ARBA" id="ARBA00023125"/>
    </source>
</evidence>
<keyword evidence="3" id="KW-0805">Transcription regulation</keyword>
<evidence type="ECO:0000259" key="8">
    <source>
        <dbReference type="PROSITE" id="PS50090"/>
    </source>
</evidence>
<feature type="domain" description="HTH myb-type" evidence="9">
    <location>
        <begin position="53"/>
        <end position="99"/>
    </location>
</feature>
<dbReference type="SUPFAM" id="SSF46689">
    <property type="entry name" value="Homeodomain-like"/>
    <property type="match status" value="1"/>
</dbReference>
<dbReference type="OrthoDB" id="2143914at2759"/>
<keyword evidence="6" id="KW-0539">Nucleus</keyword>
<dbReference type="OMA" id="WCLDENI"/>
<evidence type="ECO:0000256" key="5">
    <source>
        <dbReference type="ARBA" id="ARBA00023163"/>
    </source>
</evidence>
<dbReference type="Proteomes" id="UP000036987">
    <property type="component" value="Unassembled WGS sequence"/>
</dbReference>
<dbReference type="PROSITE" id="PS51294">
    <property type="entry name" value="HTH_MYB"/>
    <property type="match status" value="2"/>
</dbReference>
<feature type="domain" description="Myb-like" evidence="8">
    <location>
        <begin position="53"/>
        <end position="99"/>
    </location>
</feature>
<evidence type="ECO:0000256" key="1">
    <source>
        <dbReference type="ARBA" id="ARBA00004123"/>
    </source>
</evidence>
<dbReference type="PROSITE" id="PS50090">
    <property type="entry name" value="MYB_LIKE"/>
    <property type="match status" value="2"/>
</dbReference>
<evidence type="ECO:0000256" key="7">
    <source>
        <dbReference type="SAM" id="MobiDB-lite"/>
    </source>
</evidence>
<dbReference type="GO" id="GO:0000978">
    <property type="term" value="F:RNA polymerase II cis-regulatory region sequence-specific DNA binding"/>
    <property type="evidence" value="ECO:0000318"/>
    <property type="project" value="GO_Central"/>
</dbReference>
<evidence type="ECO:0000313" key="11">
    <source>
        <dbReference type="Proteomes" id="UP000036987"/>
    </source>
</evidence>
<keyword evidence="11" id="KW-1185">Reference proteome</keyword>
<dbReference type="GO" id="GO:0006355">
    <property type="term" value="P:regulation of DNA-templated transcription"/>
    <property type="evidence" value="ECO:0000318"/>
    <property type="project" value="GO_Central"/>
</dbReference>
<dbReference type="Pfam" id="PF13921">
    <property type="entry name" value="Myb_DNA-bind_6"/>
    <property type="match status" value="1"/>
</dbReference>
<organism evidence="10 11">
    <name type="scientific">Zostera marina</name>
    <name type="common">Eelgrass</name>
    <dbReference type="NCBI Taxonomy" id="29655"/>
    <lineage>
        <taxon>Eukaryota</taxon>
        <taxon>Viridiplantae</taxon>
        <taxon>Streptophyta</taxon>
        <taxon>Embryophyta</taxon>
        <taxon>Tracheophyta</taxon>
        <taxon>Spermatophyta</taxon>
        <taxon>Magnoliopsida</taxon>
        <taxon>Liliopsida</taxon>
        <taxon>Zosteraceae</taxon>
        <taxon>Zostera</taxon>
    </lineage>
</organism>
<keyword evidence="4" id="KW-0238">DNA-binding</keyword>
<accession>A0A0K9P945</accession>
<sequence length="311" mass="35204">METNYMRRRRRNGCEMDFLALTPPLSPFARPTGPDDEQQSSEKENGLQKLCARGHWRPAEDAKLRFLVAQHGPQNWNLIAEKVEGRSGKSCRLRWFNQLDPKINRRAFSEEEEERLLGAHGVYGSKWALIARLFPGRTDNAVKNHWHVIMARKHREQSNAYRRRKPCSPTYHPFSFNHNNACSAESTVTSTRDESTFHDSPSSSRFINRFGHNFISTTPSFRFPPPGPGPEQKVGALRSNHSNGGWCLDENIQESGGKKSCSFDADDVRDESSTRLRMGGMTMVDVSGFSDSNYEASDLGGFIDFMGVGRT</sequence>
<dbReference type="GO" id="GO:0005634">
    <property type="term" value="C:nucleus"/>
    <property type="evidence" value="ECO:0000318"/>
    <property type="project" value="GO_Central"/>
</dbReference>
<feature type="region of interest" description="Disordered" evidence="7">
    <location>
        <begin position="23"/>
        <end position="46"/>
    </location>
</feature>
<proteinExistence type="predicted"/>
<feature type="domain" description="HTH myb-type" evidence="9">
    <location>
        <begin position="100"/>
        <end position="154"/>
    </location>
</feature>
<dbReference type="CDD" id="cd00167">
    <property type="entry name" value="SANT"/>
    <property type="match status" value="2"/>
</dbReference>
<comment type="caution">
    <text evidence="10">The sequence shown here is derived from an EMBL/GenBank/DDBJ whole genome shotgun (WGS) entry which is preliminary data.</text>
</comment>
<dbReference type="SMART" id="SM00717">
    <property type="entry name" value="SANT"/>
    <property type="match status" value="2"/>
</dbReference>
<dbReference type="GO" id="GO:0000981">
    <property type="term" value="F:DNA-binding transcription factor activity, RNA polymerase II-specific"/>
    <property type="evidence" value="ECO:0000318"/>
    <property type="project" value="GO_Central"/>
</dbReference>
<evidence type="ECO:0000256" key="3">
    <source>
        <dbReference type="ARBA" id="ARBA00023015"/>
    </source>
</evidence>
<protein>
    <submittedName>
        <fullName evidence="10">Uncharacterized protein</fullName>
    </submittedName>
</protein>
<evidence type="ECO:0000259" key="9">
    <source>
        <dbReference type="PROSITE" id="PS51294"/>
    </source>
</evidence>
<gene>
    <name evidence="10" type="ORF">ZOSMA_31G00870</name>
</gene>
<keyword evidence="5" id="KW-0804">Transcription</keyword>
<name>A0A0K9P945_ZOSMR</name>
<dbReference type="Gene3D" id="1.10.10.60">
    <property type="entry name" value="Homeodomain-like"/>
    <property type="match status" value="2"/>
</dbReference>
<dbReference type="EMBL" id="LFYR01001032">
    <property type="protein sequence ID" value="KMZ65499.1"/>
    <property type="molecule type" value="Genomic_DNA"/>
</dbReference>
<reference evidence="11" key="1">
    <citation type="journal article" date="2016" name="Nature">
        <title>The genome of the seagrass Zostera marina reveals angiosperm adaptation to the sea.</title>
        <authorList>
            <person name="Olsen J.L."/>
            <person name="Rouze P."/>
            <person name="Verhelst B."/>
            <person name="Lin Y.-C."/>
            <person name="Bayer T."/>
            <person name="Collen J."/>
            <person name="Dattolo E."/>
            <person name="De Paoli E."/>
            <person name="Dittami S."/>
            <person name="Maumus F."/>
            <person name="Michel G."/>
            <person name="Kersting A."/>
            <person name="Lauritano C."/>
            <person name="Lohaus R."/>
            <person name="Toepel M."/>
            <person name="Tonon T."/>
            <person name="Vanneste K."/>
            <person name="Amirebrahimi M."/>
            <person name="Brakel J."/>
            <person name="Bostroem C."/>
            <person name="Chovatia M."/>
            <person name="Grimwood J."/>
            <person name="Jenkins J.W."/>
            <person name="Jueterbock A."/>
            <person name="Mraz A."/>
            <person name="Stam W.T."/>
            <person name="Tice H."/>
            <person name="Bornberg-Bauer E."/>
            <person name="Green P.J."/>
            <person name="Pearson G.A."/>
            <person name="Procaccini G."/>
            <person name="Duarte C.M."/>
            <person name="Schmutz J."/>
            <person name="Reusch T.B.H."/>
            <person name="Van de Peer Y."/>
        </authorList>
    </citation>
    <scope>NUCLEOTIDE SEQUENCE [LARGE SCALE GENOMIC DNA]</scope>
    <source>
        <strain evidence="11">cv. Finnish</strain>
    </source>
</reference>
<comment type="subcellular location">
    <subcellularLocation>
        <location evidence="1">Nucleus</location>
    </subcellularLocation>
</comment>
<dbReference type="InterPro" id="IPR017930">
    <property type="entry name" value="Myb_dom"/>
</dbReference>
<dbReference type="FunFam" id="1.10.10.60:FF:000060">
    <property type="entry name" value="MYB transcription factor"/>
    <property type="match status" value="1"/>
</dbReference>
<keyword evidence="2" id="KW-0677">Repeat</keyword>
<dbReference type="InterPro" id="IPR009057">
    <property type="entry name" value="Homeodomain-like_sf"/>
</dbReference>
<feature type="domain" description="Myb-like" evidence="8">
    <location>
        <begin position="100"/>
        <end position="150"/>
    </location>
</feature>
<dbReference type="InterPro" id="IPR050560">
    <property type="entry name" value="MYB_TF"/>
</dbReference>
<evidence type="ECO:0000256" key="2">
    <source>
        <dbReference type="ARBA" id="ARBA00022737"/>
    </source>
</evidence>